<evidence type="ECO:0000313" key="3">
    <source>
        <dbReference type="EMBL" id="GID64484.1"/>
    </source>
</evidence>
<keyword evidence="4" id="KW-1185">Reference proteome</keyword>
<sequence>MSSDDLYSLVRDEFEPMRLRHPLEDIAARGRKLRRRRRAATAVAAVGLTAALAAGVVPALRTGPASKPPAPMELAAWSVDTLPGGSVVLTIRQLTHPEELSAALKKAGVPALVEFKSVGANARVVGCEDDQPALPQLTKVMPLGGQRSDGSGRVFTIHPAAMPPGTSLHFVIFEEVSDSGTTDRSVHTGLVQGDPVPCRQLE</sequence>
<protein>
    <submittedName>
        <fullName evidence="3">Uncharacterized protein</fullName>
    </submittedName>
</protein>
<name>A0A919IF44_9ACTN</name>
<keyword evidence="2" id="KW-1133">Transmembrane helix</keyword>
<evidence type="ECO:0000256" key="2">
    <source>
        <dbReference type="SAM" id="Phobius"/>
    </source>
</evidence>
<keyword evidence="2" id="KW-0812">Transmembrane</keyword>
<feature type="transmembrane region" description="Helical" evidence="2">
    <location>
        <begin position="39"/>
        <end position="60"/>
    </location>
</feature>
<dbReference type="RefSeq" id="WP_203739985.1">
    <property type="nucleotide sequence ID" value="NZ_BAAAUC010000007.1"/>
</dbReference>
<comment type="caution">
    <text evidence="3">The sequence shown here is derived from an EMBL/GenBank/DDBJ whole genome shotgun (WGS) entry which is preliminary data.</text>
</comment>
<organism evidence="3 4">
    <name type="scientific">Actinoplanes cyaneus</name>
    <dbReference type="NCBI Taxonomy" id="52696"/>
    <lineage>
        <taxon>Bacteria</taxon>
        <taxon>Bacillati</taxon>
        <taxon>Actinomycetota</taxon>
        <taxon>Actinomycetes</taxon>
        <taxon>Micromonosporales</taxon>
        <taxon>Micromonosporaceae</taxon>
        <taxon>Actinoplanes</taxon>
    </lineage>
</organism>
<dbReference type="EMBL" id="BOMH01000017">
    <property type="protein sequence ID" value="GID64484.1"/>
    <property type="molecule type" value="Genomic_DNA"/>
</dbReference>
<feature type="region of interest" description="Disordered" evidence="1">
    <location>
        <begin position="182"/>
        <end position="202"/>
    </location>
</feature>
<keyword evidence="2" id="KW-0472">Membrane</keyword>
<evidence type="ECO:0000313" key="4">
    <source>
        <dbReference type="Proteomes" id="UP000619479"/>
    </source>
</evidence>
<proteinExistence type="predicted"/>
<reference evidence="3" key="1">
    <citation type="submission" date="2021-01" db="EMBL/GenBank/DDBJ databases">
        <title>Whole genome shotgun sequence of Actinoplanes cyaneus NBRC 14990.</title>
        <authorList>
            <person name="Komaki H."/>
            <person name="Tamura T."/>
        </authorList>
    </citation>
    <scope>NUCLEOTIDE SEQUENCE</scope>
    <source>
        <strain evidence="3">NBRC 14990</strain>
    </source>
</reference>
<gene>
    <name evidence="3" type="ORF">Acy02nite_23650</name>
</gene>
<evidence type="ECO:0000256" key="1">
    <source>
        <dbReference type="SAM" id="MobiDB-lite"/>
    </source>
</evidence>
<dbReference type="Proteomes" id="UP000619479">
    <property type="component" value="Unassembled WGS sequence"/>
</dbReference>
<accession>A0A919IF44</accession>
<dbReference type="AlphaFoldDB" id="A0A919IF44"/>